<dbReference type="Pfam" id="PF13620">
    <property type="entry name" value="CarboxypepD_reg"/>
    <property type="match status" value="1"/>
</dbReference>
<reference evidence="10 11" key="1">
    <citation type="submission" date="2016-01" db="EMBL/GenBank/DDBJ databases">
        <title>Characterization of the Clostridium difficile lineages that are prevalent in Hong Kong and China.</title>
        <authorList>
            <person name="Kwok J.S.-L."/>
            <person name="Lam W.-Y."/>
            <person name="Ip M."/>
            <person name="Chan T.-F."/>
            <person name="Hawkey P.M."/>
            <person name="Tsui S.K.-W."/>
        </authorList>
    </citation>
    <scope>NUCLEOTIDE SEQUENCE [LARGE SCALE GENOMIC DNA]</scope>
    <source>
        <strain evidence="10 11">300064</strain>
    </source>
</reference>
<evidence type="ECO:0000256" key="6">
    <source>
        <dbReference type="ARBA" id="ARBA00023295"/>
    </source>
</evidence>
<comment type="catalytic activity">
    <reaction evidence="1 8">
        <text>The enzyme specifically hydrolyzes (1-&gt;4)-beta-D-galactosidic linkages in type I arabinogalactans.</text>
        <dbReference type="EC" id="3.2.1.89"/>
    </reaction>
</comment>
<dbReference type="SUPFAM" id="SSF49785">
    <property type="entry name" value="Galactose-binding domain-like"/>
    <property type="match status" value="2"/>
</dbReference>
<evidence type="ECO:0000313" key="10">
    <source>
        <dbReference type="EMBL" id="PPV15826.1"/>
    </source>
</evidence>
<gene>
    <name evidence="10" type="ORF">AWN73_01680</name>
</gene>
<dbReference type="InterPro" id="IPR013784">
    <property type="entry name" value="Carb-bd-like_fold"/>
</dbReference>
<dbReference type="Gene3D" id="2.60.120.260">
    <property type="entry name" value="Galactose-binding domain-like"/>
    <property type="match status" value="3"/>
</dbReference>
<evidence type="ECO:0000313" key="11">
    <source>
        <dbReference type="Proteomes" id="UP000238081"/>
    </source>
</evidence>
<comment type="similarity">
    <text evidence="2 8">Belongs to the glycosyl hydrolase 53 family.</text>
</comment>
<name>A0A0A6PU02_CLOBU</name>
<dbReference type="Pfam" id="PF01473">
    <property type="entry name" value="Choline_bind_1"/>
    <property type="match status" value="2"/>
</dbReference>
<feature type="chain" id="PRO_5015366772" description="Arabinogalactan endo-beta-1,4-galactanase" evidence="8">
    <location>
        <begin position="27"/>
        <end position="1228"/>
    </location>
</feature>
<evidence type="ECO:0000256" key="4">
    <source>
        <dbReference type="ARBA" id="ARBA00022737"/>
    </source>
</evidence>
<feature type="repeat" description="Cell wall-binding" evidence="7">
    <location>
        <begin position="1170"/>
        <end position="1189"/>
    </location>
</feature>
<evidence type="ECO:0000256" key="5">
    <source>
        <dbReference type="ARBA" id="ARBA00022801"/>
    </source>
</evidence>
<dbReference type="PANTHER" id="PTHR34983">
    <property type="entry name" value="ARABINOGALACTAN ENDO-BETA-1,4-GALACTANASE A"/>
    <property type="match status" value="1"/>
</dbReference>
<dbReference type="Gene3D" id="2.60.40.1120">
    <property type="entry name" value="Carboxypeptidase-like, regulatory domain"/>
    <property type="match status" value="1"/>
</dbReference>
<feature type="repeat" description="Cell wall-binding" evidence="7">
    <location>
        <begin position="1090"/>
        <end position="1109"/>
    </location>
</feature>
<dbReference type="EC" id="3.2.1.89" evidence="3 8"/>
<keyword evidence="6 8" id="KW-0326">Glycosidase</keyword>
<dbReference type="GO" id="GO:0015926">
    <property type="term" value="F:glucosidase activity"/>
    <property type="evidence" value="ECO:0007669"/>
    <property type="project" value="InterPro"/>
</dbReference>
<dbReference type="InterPro" id="IPR008979">
    <property type="entry name" value="Galactose-bd-like_sf"/>
</dbReference>
<evidence type="ECO:0000256" key="7">
    <source>
        <dbReference type="PROSITE-ProRule" id="PRU00591"/>
    </source>
</evidence>
<dbReference type="Pfam" id="PF07745">
    <property type="entry name" value="Glyco_hydro_53"/>
    <property type="match status" value="1"/>
</dbReference>
<dbReference type="InterPro" id="IPR017853">
    <property type="entry name" value="GH"/>
</dbReference>
<proteinExistence type="inferred from homology"/>
<dbReference type="GO" id="GO:0030246">
    <property type="term" value="F:carbohydrate binding"/>
    <property type="evidence" value="ECO:0007669"/>
    <property type="project" value="InterPro"/>
</dbReference>
<dbReference type="Gene3D" id="2.10.270.10">
    <property type="entry name" value="Cholin Binding"/>
    <property type="match status" value="2"/>
</dbReference>
<evidence type="ECO:0000256" key="2">
    <source>
        <dbReference type="ARBA" id="ARBA00010687"/>
    </source>
</evidence>
<dbReference type="SUPFAM" id="SSF49452">
    <property type="entry name" value="Starch-binding domain-like"/>
    <property type="match status" value="1"/>
</dbReference>
<evidence type="ECO:0000256" key="1">
    <source>
        <dbReference type="ARBA" id="ARBA00001695"/>
    </source>
</evidence>
<dbReference type="EMBL" id="LRDH01000096">
    <property type="protein sequence ID" value="PPV15826.1"/>
    <property type="molecule type" value="Genomic_DNA"/>
</dbReference>
<dbReference type="GO" id="GO:0031218">
    <property type="term" value="F:arabinogalactan endo-1,4-beta-galactosidase activity"/>
    <property type="evidence" value="ECO:0007669"/>
    <property type="project" value="UniProtKB-EC"/>
</dbReference>
<feature type="region of interest" description="Disordered" evidence="9">
    <location>
        <begin position="1011"/>
        <end position="1035"/>
    </location>
</feature>
<dbReference type="SUPFAM" id="SSF51445">
    <property type="entry name" value="(Trans)glycosidases"/>
    <property type="match status" value="1"/>
</dbReference>
<comment type="caution">
    <text evidence="10">The sequence shown here is derived from an EMBL/GenBank/DDBJ whole genome shotgun (WGS) entry which is preliminary data.</text>
</comment>
<feature type="signal peptide" evidence="8">
    <location>
        <begin position="1"/>
        <end position="26"/>
    </location>
</feature>
<organism evidence="10 11">
    <name type="scientific">Clostridium butyricum</name>
    <dbReference type="NCBI Taxonomy" id="1492"/>
    <lineage>
        <taxon>Bacteria</taxon>
        <taxon>Bacillati</taxon>
        <taxon>Bacillota</taxon>
        <taxon>Clostridia</taxon>
        <taxon>Eubacteriales</taxon>
        <taxon>Clostridiaceae</taxon>
        <taxon>Clostridium</taxon>
    </lineage>
</organism>
<sequence length="1228" mass="139232">MKKNITKNTSILTLLMYLIASNGVQAIVDDDSINNSQEQTEKVINENYFIDNNEDEPSENKKSTFYNSDENNVLLNSKNKEDISNYMQTKVTTESQVIANEDSTDNYVVNGDFTDGINNWTINGETSSANVKWIDDEHEYGLNYWMDQKLDNDQKPTMFNIDTYQTLVGLEKGSYELSFYVNSGDFNELYAYVKDGESVTKKEISPSGNMTKVTLQFQAEANNLTIGFYGKGTSGLSWANFDNVEINKAEVIDNTGKIINPDFEYNLDGWETTGTSSIVKWNGDWGNSNTKGCLNYGWYDGEGGYETDTHQTIKGLENGTYTVKAYAQSSGEQKELYFYAKGFDKDNEEKIVRENITDAHNFRITLLEVEVTNGQMTIGFHAKGGKEEWANFDEITISKKSEDKRKSLDVIENFTFEDGLKGWNVIGNKDSVQALKGIGYNDSSYLKFEDSKSYEAKVEQTITGLENGHYKLEFYAKSNGGQQNIYGYVKDTGKSEARTSVPVDNNYRKVVVDFEVLDGQATIGFYSKSSKYSWSIIDNVKLYKVNEGYTMLKGGDLTELNYVESTGAVFYDQDGNPRDPFHILAENGFNFARLRIYNKTGRDSSHKYEDGSEFYLPDGYQNKEDMLKLAKRAKDVNMQIELTLHYSDWWTNGLVHDIPVEWEEAIKGLDEEEAVSKLEGFVYDFTYDVMKSLEDQGTLPEYISLGNEMQGGLLYPFGKVDNMETLAKFLNAGAKAVRDVSDTTKIILHLDEAGDNNRYYKLLDGCEEYNVDYDIIGPSYYPYWTRNSVEQIIPWCNDLYAKYGKKIIFMETGYNWNPTVPDGSKPGQLVDNGNESHASTPQGQKEFMDELFNGMRNADDNCIVGDLYWDPIMINHDGVGWAIAKGSADDGSEDVVDENVVSNTTLFDFNGKALKSLNSYKDNTEGTNYGMISGIITDSKGNIIDNAEVTVSINGHIYKRTSDKYGRFFINNLEETDDGTIVVTRTGYTSANDKLKIKSGEISSIELSLKKKSSSSSGGSSSGNSDSSTIQDDSVDRFNTQSNNITESKGKIVINENGSKEIWINGEKKVNAWVEIDGKWYRTGEAGEVIKGWIKDNDLWYYLNNEGDMRIGWLNDNNKWYYLNKTGDMNTGWFKEDEKWYYLNESGEMKTGWLNKNDKWYYLGEAGDMRTGWVKDGSLWYYLNDDGSMKTGWINSNDNWYYLDESGKMIIDSIIDGYKINSHGELFN</sequence>
<feature type="compositionally biased region" description="Low complexity" evidence="9">
    <location>
        <begin position="1014"/>
        <end position="1028"/>
    </location>
</feature>
<keyword evidence="8" id="KW-0732">Signal</keyword>
<evidence type="ECO:0000256" key="8">
    <source>
        <dbReference type="RuleBase" id="RU361192"/>
    </source>
</evidence>
<protein>
    <recommendedName>
        <fullName evidence="3 8">Arabinogalactan endo-beta-1,4-galactanase</fullName>
        <ecNumber evidence="3 8">3.2.1.89</ecNumber>
    </recommendedName>
</protein>
<feature type="repeat" description="Cell wall-binding" evidence="7">
    <location>
        <begin position="1110"/>
        <end position="1129"/>
    </location>
</feature>
<feature type="repeat" description="Cell wall-binding" evidence="7">
    <location>
        <begin position="1130"/>
        <end position="1149"/>
    </location>
</feature>
<dbReference type="InterPro" id="IPR018337">
    <property type="entry name" value="Cell_wall/Cho-bd_repeat"/>
</dbReference>
<keyword evidence="5 8" id="KW-0378">Hydrolase</keyword>
<evidence type="ECO:0000256" key="3">
    <source>
        <dbReference type="ARBA" id="ARBA00012556"/>
    </source>
</evidence>
<feature type="repeat" description="Cell wall-binding" evidence="7">
    <location>
        <begin position="1190"/>
        <end position="1209"/>
    </location>
</feature>
<dbReference type="InterPro" id="IPR011683">
    <property type="entry name" value="Glyco_hydro_53"/>
</dbReference>
<dbReference type="PROSITE" id="PS51170">
    <property type="entry name" value="CW"/>
    <property type="match status" value="6"/>
</dbReference>
<feature type="compositionally biased region" description="Polar residues" evidence="9">
    <location>
        <begin position="831"/>
        <end position="842"/>
    </location>
</feature>
<dbReference type="GO" id="GO:0045490">
    <property type="term" value="P:pectin catabolic process"/>
    <property type="evidence" value="ECO:0007669"/>
    <property type="project" value="TreeGrafter"/>
</dbReference>
<dbReference type="SUPFAM" id="SSF69360">
    <property type="entry name" value="Cell wall binding repeat"/>
    <property type="match status" value="1"/>
</dbReference>
<dbReference type="Pfam" id="PF19127">
    <property type="entry name" value="Choline_bind_3"/>
    <property type="match status" value="2"/>
</dbReference>
<accession>A0A0A6PU02</accession>
<feature type="region of interest" description="Disordered" evidence="9">
    <location>
        <begin position="821"/>
        <end position="842"/>
    </location>
</feature>
<keyword evidence="4" id="KW-0677">Repeat</keyword>
<dbReference type="AlphaFoldDB" id="A0A0A6PU02"/>
<dbReference type="PANTHER" id="PTHR34983:SF1">
    <property type="entry name" value="ARABINOGALACTAN ENDO-BETA-1,4-GALACTANASE A"/>
    <property type="match status" value="1"/>
</dbReference>
<evidence type="ECO:0000256" key="9">
    <source>
        <dbReference type="SAM" id="MobiDB-lite"/>
    </source>
</evidence>
<dbReference type="Proteomes" id="UP000238081">
    <property type="component" value="Unassembled WGS sequence"/>
</dbReference>
<dbReference type="RefSeq" id="WP_043661410.1">
    <property type="nucleotide sequence ID" value="NZ_JSEG01000001.1"/>
</dbReference>
<dbReference type="Gene3D" id="3.20.20.80">
    <property type="entry name" value="Glycosidases"/>
    <property type="match status" value="1"/>
</dbReference>
<feature type="repeat" description="Cell wall-binding" evidence="7">
    <location>
        <begin position="1150"/>
        <end position="1169"/>
    </location>
</feature>